<accession>A0ACB8FA88</accession>
<name>A0ACB8FA88_9SAUR</name>
<protein>
    <submittedName>
        <fullName evidence="1">Uncharacterized protein</fullName>
    </submittedName>
</protein>
<dbReference type="EMBL" id="CM037621">
    <property type="protein sequence ID" value="KAH8002290.1"/>
    <property type="molecule type" value="Genomic_DNA"/>
</dbReference>
<comment type="caution">
    <text evidence="1">The sequence shown here is derived from an EMBL/GenBank/DDBJ whole genome shotgun (WGS) entry which is preliminary data.</text>
</comment>
<organism evidence="1 2">
    <name type="scientific">Sphaerodactylus townsendi</name>
    <dbReference type="NCBI Taxonomy" id="933632"/>
    <lineage>
        <taxon>Eukaryota</taxon>
        <taxon>Metazoa</taxon>
        <taxon>Chordata</taxon>
        <taxon>Craniata</taxon>
        <taxon>Vertebrata</taxon>
        <taxon>Euteleostomi</taxon>
        <taxon>Lepidosauria</taxon>
        <taxon>Squamata</taxon>
        <taxon>Bifurcata</taxon>
        <taxon>Gekkota</taxon>
        <taxon>Sphaerodactylidae</taxon>
        <taxon>Sphaerodactylus</taxon>
    </lineage>
</organism>
<keyword evidence="2" id="KW-1185">Reference proteome</keyword>
<proteinExistence type="predicted"/>
<dbReference type="Proteomes" id="UP000827872">
    <property type="component" value="Linkage Group LG08"/>
</dbReference>
<sequence>MLMDMKKTNAACAGVSCVPMNGTVTVATAHMRKMNLASAVTVRAQRTPIFAAVAALVLITHTASAVAVQLRIQSVSATKAGVARTSLILTGIDTEMTFHQDVTTQNHVFANVSYEVWEEKNCMLHPDSLISRYCLDDHELLCDYCKESWHTDHEVVGLPVACSKQSAALFSTIAKFKKVRYIIDNDLMEILVLKNNFKSYKEAKRREIRDGFFRLQNILRSREKEMMEAVENLEVQKQQRLVEYTDYTTKRIAQMDSLMQYSKEALKESSQIAFLQSSNSLMNEIEDILENVYQPSPRLKDDPIKHLKVNFEELAETFQIIFPSIKRKMAGDKSAKRPYPCSSDIMIPRSVSSAHVQKSLTPTRSQSLSTLTSQSEETSIDVERPKSSPPPNIKDRGLYAYWDASLDSAKNERNNQSRSSFFEPEPLEETTTVPGLVIIYQTLVYPTAAKAEDACMHAL</sequence>
<reference evidence="1" key="1">
    <citation type="submission" date="2021-08" db="EMBL/GenBank/DDBJ databases">
        <title>The first chromosome-level gecko genome reveals the dynamic sex chromosomes of Neotropical dwarf geckos (Sphaerodactylidae: Sphaerodactylus).</title>
        <authorList>
            <person name="Pinto B.J."/>
            <person name="Keating S.E."/>
            <person name="Gamble T."/>
        </authorList>
    </citation>
    <scope>NUCLEOTIDE SEQUENCE</scope>
    <source>
        <strain evidence="1">TG3544</strain>
    </source>
</reference>
<gene>
    <name evidence="1" type="ORF">K3G42_022266</name>
</gene>
<evidence type="ECO:0000313" key="1">
    <source>
        <dbReference type="EMBL" id="KAH8002290.1"/>
    </source>
</evidence>
<evidence type="ECO:0000313" key="2">
    <source>
        <dbReference type="Proteomes" id="UP000827872"/>
    </source>
</evidence>